<dbReference type="AlphaFoldDB" id="A0A2T0WL40"/>
<feature type="transmembrane region" description="Helical" evidence="1">
    <location>
        <begin position="217"/>
        <end position="240"/>
    </location>
</feature>
<evidence type="ECO:0000313" key="3">
    <source>
        <dbReference type="EMBL" id="PRY87395.1"/>
    </source>
</evidence>
<keyword evidence="1" id="KW-0812">Transmembrane</keyword>
<gene>
    <name evidence="3" type="ORF">CLW00_10614</name>
</gene>
<feature type="transmembrane region" description="Helical" evidence="1">
    <location>
        <begin position="122"/>
        <end position="137"/>
    </location>
</feature>
<dbReference type="Proteomes" id="UP000238157">
    <property type="component" value="Unassembled WGS sequence"/>
</dbReference>
<accession>A0A2T0WL40</accession>
<feature type="transmembrane region" description="Helical" evidence="1">
    <location>
        <begin position="97"/>
        <end position="116"/>
    </location>
</feature>
<name>A0A2T0WL40_9BACT</name>
<proteinExistence type="predicted"/>
<protein>
    <recommendedName>
        <fullName evidence="2">DUF418 domain-containing protein</fullName>
    </recommendedName>
</protein>
<keyword evidence="1" id="KW-0472">Membrane</keyword>
<dbReference type="Pfam" id="PF04235">
    <property type="entry name" value="DUF418"/>
    <property type="match status" value="1"/>
</dbReference>
<evidence type="ECO:0000259" key="2">
    <source>
        <dbReference type="Pfam" id="PF04235"/>
    </source>
</evidence>
<dbReference type="OrthoDB" id="9807744at2"/>
<feature type="transmembrane region" description="Helical" evidence="1">
    <location>
        <begin position="21"/>
        <end position="40"/>
    </location>
</feature>
<keyword evidence="1" id="KW-1133">Transmembrane helix</keyword>
<feature type="transmembrane region" description="Helical" evidence="1">
    <location>
        <begin position="337"/>
        <end position="359"/>
    </location>
</feature>
<reference evidence="3 4" key="1">
    <citation type="submission" date="2018-03" db="EMBL/GenBank/DDBJ databases">
        <title>Genomic Encyclopedia of Archaeal and Bacterial Type Strains, Phase II (KMG-II): from individual species to whole genera.</title>
        <authorList>
            <person name="Goeker M."/>
        </authorList>
    </citation>
    <scope>NUCLEOTIDE SEQUENCE [LARGE SCALE GENOMIC DNA]</scope>
    <source>
        <strain evidence="3 4">DSM 27929</strain>
    </source>
</reference>
<keyword evidence="4" id="KW-1185">Reference proteome</keyword>
<evidence type="ECO:0000313" key="4">
    <source>
        <dbReference type="Proteomes" id="UP000238157"/>
    </source>
</evidence>
<organism evidence="3 4">
    <name type="scientific">Mongoliibacter ruber</name>
    <dbReference type="NCBI Taxonomy" id="1750599"/>
    <lineage>
        <taxon>Bacteria</taxon>
        <taxon>Pseudomonadati</taxon>
        <taxon>Bacteroidota</taxon>
        <taxon>Cytophagia</taxon>
        <taxon>Cytophagales</taxon>
        <taxon>Cyclobacteriaceae</taxon>
        <taxon>Mongoliibacter</taxon>
    </lineage>
</organism>
<feature type="domain" description="DUF418" evidence="2">
    <location>
        <begin position="242"/>
        <end position="405"/>
    </location>
</feature>
<dbReference type="InterPro" id="IPR052529">
    <property type="entry name" value="Bact_Transport_Assoc"/>
</dbReference>
<dbReference type="PANTHER" id="PTHR30590">
    <property type="entry name" value="INNER MEMBRANE PROTEIN"/>
    <property type="match status" value="1"/>
</dbReference>
<dbReference type="InterPro" id="IPR007349">
    <property type="entry name" value="DUF418"/>
</dbReference>
<feature type="transmembrane region" description="Helical" evidence="1">
    <location>
        <begin position="292"/>
        <end position="317"/>
    </location>
</feature>
<dbReference type="RefSeq" id="WP_106133694.1">
    <property type="nucleotide sequence ID" value="NZ_PVTR01000006.1"/>
</dbReference>
<evidence type="ECO:0000256" key="1">
    <source>
        <dbReference type="SAM" id="Phobius"/>
    </source>
</evidence>
<sequence>METLAPLSPSRRIDLVDSLRGFAIFGILLVNMSAFFKPSVEFIMLPSFGNSTVEILSNGFIYFFFTGKFFVLFSLLFGFGFYVFLHKDKEVSKQNISLFRKRLFWLLIIAILHIALIWEGDILFYYALFGFLLILFRKSSTKKIIIWMLVFLLIPIVFVGLISMMPQILASNPEALQAMEKGSMEQLAATQDLVQRAYQAYNSGSYSEVIRMNIEQWLFLLSGIIIFYPTCMVMFLMGLLIGRSGFFARTNEYEQQLKKVFWVSLPFGILLNLGLLLALSNANPASLDFWAFIGRATGILGGIVMMFTYVSGFILLYNRGKFAGLFSGFSAVGRMALTNYISHSVIALLLFRSGFFGLFGELEVWQGILLVLAIFSFQISFSKWWLSKYRFGPLEWLWRTLTYGKVEALKVRASTEPIV</sequence>
<feature type="transmembrane region" description="Helical" evidence="1">
    <location>
        <begin position="260"/>
        <end position="280"/>
    </location>
</feature>
<comment type="caution">
    <text evidence="3">The sequence shown here is derived from an EMBL/GenBank/DDBJ whole genome shotgun (WGS) entry which is preliminary data.</text>
</comment>
<dbReference type="EMBL" id="PVTR01000006">
    <property type="protein sequence ID" value="PRY87395.1"/>
    <property type="molecule type" value="Genomic_DNA"/>
</dbReference>
<feature type="transmembrane region" description="Helical" evidence="1">
    <location>
        <begin position="144"/>
        <end position="165"/>
    </location>
</feature>
<dbReference type="PANTHER" id="PTHR30590:SF2">
    <property type="entry name" value="INNER MEMBRANE PROTEIN"/>
    <property type="match status" value="1"/>
</dbReference>
<feature type="transmembrane region" description="Helical" evidence="1">
    <location>
        <begin position="60"/>
        <end position="85"/>
    </location>
</feature>
<feature type="transmembrane region" description="Helical" evidence="1">
    <location>
        <begin position="365"/>
        <end position="386"/>
    </location>
</feature>